<dbReference type="EMBL" id="BGPR01082911">
    <property type="protein sequence ID" value="GBL89152.1"/>
    <property type="molecule type" value="Genomic_DNA"/>
</dbReference>
<accession>A0A4Y2B9X2</accession>
<comment type="caution">
    <text evidence="3">The sequence shown here is derived from an EMBL/GenBank/DDBJ whole genome shotgun (WGS) entry which is preliminary data.</text>
</comment>
<dbReference type="EMBL" id="BGPR01082908">
    <property type="protein sequence ID" value="GBL89135.1"/>
    <property type="molecule type" value="Genomic_DNA"/>
</dbReference>
<feature type="region of interest" description="Disordered" evidence="1">
    <location>
        <begin position="160"/>
        <end position="182"/>
    </location>
</feature>
<dbReference type="Proteomes" id="UP000499080">
    <property type="component" value="Unassembled WGS sequence"/>
</dbReference>
<reference evidence="3 4" key="1">
    <citation type="journal article" date="2019" name="Sci. Rep.">
        <title>Orb-weaving spider Araneus ventricosus genome elucidates the spidroin gene catalogue.</title>
        <authorList>
            <person name="Kono N."/>
            <person name="Nakamura H."/>
            <person name="Ohtoshi R."/>
            <person name="Moran D.A.P."/>
            <person name="Shinohara A."/>
            <person name="Yoshida Y."/>
            <person name="Fujiwara M."/>
            <person name="Mori M."/>
            <person name="Tomita M."/>
            <person name="Arakawa K."/>
        </authorList>
    </citation>
    <scope>NUCLEOTIDE SEQUENCE [LARGE SCALE GENOMIC DNA]</scope>
</reference>
<evidence type="ECO:0000313" key="2">
    <source>
        <dbReference type="EMBL" id="GBL89135.1"/>
    </source>
</evidence>
<organism evidence="3 4">
    <name type="scientific">Araneus ventricosus</name>
    <name type="common">Orbweaver spider</name>
    <name type="synonym">Epeira ventricosa</name>
    <dbReference type="NCBI Taxonomy" id="182803"/>
    <lineage>
        <taxon>Eukaryota</taxon>
        <taxon>Metazoa</taxon>
        <taxon>Ecdysozoa</taxon>
        <taxon>Arthropoda</taxon>
        <taxon>Chelicerata</taxon>
        <taxon>Arachnida</taxon>
        <taxon>Araneae</taxon>
        <taxon>Araneomorphae</taxon>
        <taxon>Entelegynae</taxon>
        <taxon>Araneoidea</taxon>
        <taxon>Araneidae</taxon>
        <taxon>Araneus</taxon>
    </lineage>
</organism>
<feature type="compositionally biased region" description="Basic and acidic residues" evidence="1">
    <location>
        <begin position="162"/>
        <end position="179"/>
    </location>
</feature>
<protein>
    <submittedName>
        <fullName evidence="3">Uncharacterized protein</fullName>
    </submittedName>
</protein>
<evidence type="ECO:0000256" key="1">
    <source>
        <dbReference type="SAM" id="MobiDB-lite"/>
    </source>
</evidence>
<dbReference type="AlphaFoldDB" id="A0A4Y2B9X2"/>
<keyword evidence="4" id="KW-1185">Reference proteome</keyword>
<dbReference type="OrthoDB" id="6472562at2759"/>
<gene>
    <name evidence="2" type="ORF">AVEN_270903_1</name>
    <name evidence="3" type="ORF">AVEN_28374_1</name>
</gene>
<evidence type="ECO:0000313" key="3">
    <source>
        <dbReference type="EMBL" id="GBL89152.1"/>
    </source>
</evidence>
<sequence length="191" mass="20684">FYLGRLGKPGFTKVAENRKSLGTTALGFNFVIEGDSFAEDERDTLPHNPDDAEELEDICVLEVGCELLQGQVDVEGEGGREVDDVDGPLRELQLAGAGDKADRDLEGEPGVAGALDEEEGVVRVGAHFVQGPGDRVGGGVQHSHVADHRHAHVGVRLQAEGQDGHADEEHRHHPDDLQQQKRTHCHFALLQ</sequence>
<evidence type="ECO:0000313" key="4">
    <source>
        <dbReference type="Proteomes" id="UP000499080"/>
    </source>
</evidence>
<proteinExistence type="predicted"/>
<feature type="non-terminal residue" evidence="3">
    <location>
        <position position="1"/>
    </location>
</feature>
<name>A0A4Y2B9X2_ARAVE</name>